<proteinExistence type="predicted"/>
<keyword evidence="2" id="KW-1185">Reference proteome</keyword>
<name>A0ABS8HSX0_9FIRM</name>
<dbReference type="RefSeq" id="WP_229534865.1">
    <property type="nucleotide sequence ID" value="NZ_JAJHJB010000010.1"/>
</dbReference>
<gene>
    <name evidence="1" type="ORF">LMF89_09700</name>
</gene>
<accession>A0ABS8HSX0</accession>
<dbReference type="EMBL" id="JAJHJB010000010">
    <property type="protein sequence ID" value="MCC5465629.1"/>
    <property type="molecule type" value="Genomic_DNA"/>
</dbReference>
<evidence type="ECO:0000313" key="2">
    <source>
        <dbReference type="Proteomes" id="UP001165492"/>
    </source>
</evidence>
<comment type="caution">
    <text evidence="1">The sequence shown here is derived from an EMBL/GenBank/DDBJ whole genome shotgun (WGS) entry which is preliminary data.</text>
</comment>
<sequence>MDNKINRYKNNDKVSFEKRTLFGSSLVKGVIVSYRFLNYNWIYLVECGNDKKLIVVPEDELWLLEEGSGESY</sequence>
<reference evidence="1" key="1">
    <citation type="submission" date="2021-11" db="EMBL/GenBank/DDBJ databases">
        <title>Description of a new species Pelosinus isolated from the bottom sediments of Lake Baikal.</title>
        <authorList>
            <person name="Zakharyuk A."/>
        </authorList>
    </citation>
    <scope>NUCLEOTIDE SEQUENCE</scope>
    <source>
        <strain evidence="1">Bkl1</strain>
    </source>
</reference>
<dbReference type="Proteomes" id="UP001165492">
    <property type="component" value="Unassembled WGS sequence"/>
</dbReference>
<evidence type="ECO:0000313" key="1">
    <source>
        <dbReference type="EMBL" id="MCC5465629.1"/>
    </source>
</evidence>
<protein>
    <submittedName>
        <fullName evidence="1">Uncharacterized protein</fullName>
    </submittedName>
</protein>
<organism evidence="1 2">
    <name type="scientific">Pelosinus baikalensis</name>
    <dbReference type="NCBI Taxonomy" id="2892015"/>
    <lineage>
        <taxon>Bacteria</taxon>
        <taxon>Bacillati</taxon>
        <taxon>Bacillota</taxon>
        <taxon>Negativicutes</taxon>
        <taxon>Selenomonadales</taxon>
        <taxon>Sporomusaceae</taxon>
        <taxon>Pelosinus</taxon>
    </lineage>
</organism>